<dbReference type="Pfam" id="PF12760">
    <property type="entry name" value="Zn_ribbon_IS1595"/>
    <property type="match status" value="1"/>
</dbReference>
<dbReference type="InterPro" id="IPR024442">
    <property type="entry name" value="Transposase_Zn_ribbon"/>
</dbReference>
<dbReference type="Proteomes" id="UP000569732">
    <property type="component" value="Unassembled WGS sequence"/>
</dbReference>
<proteinExistence type="predicted"/>
<protein>
    <submittedName>
        <fullName evidence="2">Transposase</fullName>
    </submittedName>
</protein>
<feature type="domain" description="Transposase zinc-ribbon" evidence="1">
    <location>
        <begin position="2"/>
        <end position="18"/>
    </location>
</feature>
<accession>A0A853IP91</accession>
<organism evidence="2 3">
    <name type="scientific">Spartinivicinus marinus</name>
    <dbReference type="NCBI Taxonomy" id="2994442"/>
    <lineage>
        <taxon>Bacteria</taxon>
        <taxon>Pseudomonadati</taxon>
        <taxon>Pseudomonadota</taxon>
        <taxon>Gammaproteobacteria</taxon>
        <taxon>Oceanospirillales</taxon>
        <taxon>Zooshikellaceae</taxon>
        <taxon>Spartinivicinus</taxon>
    </lineage>
</organism>
<sequence length="33" mass="3662">MHQTRWPNGVSCPHCQFQQVESKVSAKSTTGVC</sequence>
<gene>
    <name evidence="2" type="ORF">H0A36_27200</name>
</gene>
<reference evidence="2 3" key="1">
    <citation type="submission" date="2020-07" db="EMBL/GenBank/DDBJ databases">
        <title>Endozoicomonas sp. nov., isolated from sediment.</title>
        <authorList>
            <person name="Gu T."/>
        </authorList>
    </citation>
    <scope>NUCLEOTIDE SEQUENCE [LARGE SCALE GENOMIC DNA]</scope>
    <source>
        <strain evidence="2 3">SM1973</strain>
    </source>
</reference>
<evidence type="ECO:0000259" key="1">
    <source>
        <dbReference type="Pfam" id="PF12760"/>
    </source>
</evidence>
<dbReference type="EMBL" id="JACCKB010000126">
    <property type="protein sequence ID" value="NYZ69706.1"/>
    <property type="molecule type" value="Genomic_DNA"/>
</dbReference>
<evidence type="ECO:0000313" key="3">
    <source>
        <dbReference type="Proteomes" id="UP000569732"/>
    </source>
</evidence>
<evidence type="ECO:0000313" key="2">
    <source>
        <dbReference type="EMBL" id="NYZ69706.1"/>
    </source>
</evidence>
<keyword evidence="3" id="KW-1185">Reference proteome</keyword>
<dbReference type="AlphaFoldDB" id="A0A853IP91"/>
<comment type="caution">
    <text evidence="2">The sequence shown here is derived from an EMBL/GenBank/DDBJ whole genome shotgun (WGS) entry which is preliminary data.</text>
</comment>
<name>A0A853IP91_9GAMM</name>